<dbReference type="GO" id="GO:0005694">
    <property type="term" value="C:chromosome"/>
    <property type="evidence" value="ECO:0007669"/>
    <property type="project" value="UniProtKB-ARBA"/>
</dbReference>
<evidence type="ECO:0000256" key="2">
    <source>
        <dbReference type="SAM" id="MobiDB-lite"/>
    </source>
</evidence>
<evidence type="ECO:0008006" key="4">
    <source>
        <dbReference type="Google" id="ProtNLM"/>
    </source>
</evidence>
<dbReference type="CDD" id="cd04491">
    <property type="entry name" value="SoSSB_OBF"/>
    <property type="match status" value="1"/>
</dbReference>
<protein>
    <recommendedName>
        <fullName evidence="4">OB domain-containing protein</fullName>
    </recommendedName>
</protein>
<feature type="region of interest" description="Disordered" evidence="2">
    <location>
        <begin position="155"/>
        <end position="212"/>
    </location>
</feature>
<feature type="compositionally biased region" description="Basic and acidic residues" evidence="2">
    <location>
        <begin position="166"/>
        <end position="182"/>
    </location>
</feature>
<accession>A0A1B6F5V7</accession>
<keyword evidence="1" id="KW-0238">DNA-binding</keyword>
<dbReference type="InterPro" id="IPR012340">
    <property type="entry name" value="NA-bd_OB-fold"/>
</dbReference>
<dbReference type="GO" id="GO:0000724">
    <property type="term" value="P:double-strand break repair via homologous recombination"/>
    <property type="evidence" value="ECO:0007669"/>
    <property type="project" value="TreeGrafter"/>
</dbReference>
<dbReference type="GO" id="GO:0044818">
    <property type="term" value="P:mitotic G2/M transition checkpoint"/>
    <property type="evidence" value="ECO:0007669"/>
    <property type="project" value="TreeGrafter"/>
</dbReference>
<dbReference type="InterPro" id="IPR051231">
    <property type="entry name" value="SOSS-B"/>
</dbReference>
<evidence type="ECO:0000256" key="1">
    <source>
        <dbReference type="ARBA" id="ARBA00023125"/>
    </source>
</evidence>
<organism evidence="3">
    <name type="scientific">Cuerna arida</name>
    <dbReference type="NCBI Taxonomy" id="1464854"/>
    <lineage>
        <taxon>Eukaryota</taxon>
        <taxon>Metazoa</taxon>
        <taxon>Ecdysozoa</taxon>
        <taxon>Arthropoda</taxon>
        <taxon>Hexapoda</taxon>
        <taxon>Insecta</taxon>
        <taxon>Pterygota</taxon>
        <taxon>Neoptera</taxon>
        <taxon>Paraneoptera</taxon>
        <taxon>Hemiptera</taxon>
        <taxon>Auchenorrhyncha</taxon>
        <taxon>Membracoidea</taxon>
        <taxon>Cicadellidae</taxon>
        <taxon>Cicadellinae</taxon>
        <taxon>Proconiini</taxon>
        <taxon>Cuerna</taxon>
    </lineage>
</organism>
<reference evidence="3" key="1">
    <citation type="submission" date="2015-11" db="EMBL/GenBank/DDBJ databases">
        <title>De novo transcriptome assembly of four potential Pierce s Disease insect vectors from Arizona vineyards.</title>
        <authorList>
            <person name="Tassone E.E."/>
        </authorList>
    </citation>
    <scope>NUCLEOTIDE SEQUENCE</scope>
</reference>
<gene>
    <name evidence="3" type="ORF">g.49806</name>
</gene>
<evidence type="ECO:0000313" key="3">
    <source>
        <dbReference type="EMBL" id="JAS45588.1"/>
    </source>
</evidence>
<name>A0A1B6F5V7_9HEMI</name>
<dbReference type="GO" id="GO:0070876">
    <property type="term" value="C:SOSS complex"/>
    <property type="evidence" value="ECO:0007669"/>
    <property type="project" value="TreeGrafter"/>
</dbReference>
<dbReference type="PANTHER" id="PTHR13356:SF0">
    <property type="entry name" value="SOSS COMPLEX SUBUNIT B HOMOLOG"/>
    <property type="match status" value="1"/>
</dbReference>
<dbReference type="Gene3D" id="2.40.50.140">
    <property type="entry name" value="Nucleic acid-binding proteins"/>
    <property type="match status" value="1"/>
</dbReference>
<dbReference type="GO" id="GO:0010212">
    <property type="term" value="P:response to ionizing radiation"/>
    <property type="evidence" value="ECO:0007669"/>
    <property type="project" value="TreeGrafter"/>
</dbReference>
<dbReference type="PANTHER" id="PTHR13356">
    <property type="entry name" value="OB FOLD NUCLEIC ACID BINDING PROTEIN-RELATED"/>
    <property type="match status" value="1"/>
</dbReference>
<dbReference type="AlphaFoldDB" id="A0A1B6F5V7"/>
<dbReference type="GO" id="GO:0003677">
    <property type="term" value="F:DNA binding"/>
    <property type="evidence" value="ECO:0007669"/>
    <property type="project" value="UniProtKB-KW"/>
</dbReference>
<sequence length="212" mass="22926">MNLANNLDTVHIKDIRPGLKNFSITFIVLDVGQPVPLKENREVRTLKVADSTACINLSLWDEPGAAISPGDIIRLNKAYAAVWRSALTLYSGKNGDIDKIGEFCLVFNEQLNMSEPNLNFTNTIGNQPGSGLGANVNNSLNNGNANNIGALQNRSSASLPVPQSGVDRKNTSRYSGDREREPPMSSNKHSGKAGQRGGGRGGQRNIIRNDKR</sequence>
<dbReference type="FunFam" id="2.40.50.140:FF:000072">
    <property type="entry name" value="SOSS complex subunit B2"/>
    <property type="match status" value="1"/>
</dbReference>
<dbReference type="EMBL" id="GECZ01024181">
    <property type="protein sequence ID" value="JAS45588.1"/>
    <property type="molecule type" value="Transcribed_RNA"/>
</dbReference>
<proteinExistence type="predicted"/>
<dbReference type="SUPFAM" id="SSF50249">
    <property type="entry name" value="Nucleic acid-binding proteins"/>
    <property type="match status" value="1"/>
</dbReference>